<evidence type="ECO:0000313" key="5">
    <source>
        <dbReference type="Proteomes" id="UP000649617"/>
    </source>
</evidence>
<feature type="region of interest" description="Disordered" evidence="2">
    <location>
        <begin position="136"/>
        <end position="157"/>
    </location>
</feature>
<feature type="compositionally biased region" description="Polar residues" evidence="2">
    <location>
        <begin position="390"/>
        <end position="404"/>
    </location>
</feature>
<feature type="region of interest" description="Disordered" evidence="2">
    <location>
        <begin position="1445"/>
        <end position="1565"/>
    </location>
</feature>
<accession>A0A812L890</accession>
<feature type="compositionally biased region" description="Basic and acidic residues" evidence="2">
    <location>
        <begin position="1359"/>
        <end position="1372"/>
    </location>
</feature>
<feature type="region of interest" description="Disordered" evidence="2">
    <location>
        <begin position="290"/>
        <end position="324"/>
    </location>
</feature>
<feature type="transmembrane region" description="Helical" evidence="3">
    <location>
        <begin position="831"/>
        <end position="853"/>
    </location>
</feature>
<keyword evidence="3" id="KW-1133">Transmembrane helix</keyword>
<reference evidence="4" key="1">
    <citation type="submission" date="2021-02" db="EMBL/GenBank/DDBJ databases">
        <authorList>
            <person name="Dougan E. K."/>
            <person name="Rhodes N."/>
            <person name="Thang M."/>
            <person name="Chan C."/>
        </authorList>
    </citation>
    <scope>NUCLEOTIDE SEQUENCE</scope>
</reference>
<dbReference type="EMBL" id="CAJNIZ010005335">
    <property type="protein sequence ID" value="CAE7240860.1"/>
    <property type="molecule type" value="Genomic_DNA"/>
</dbReference>
<feature type="compositionally biased region" description="Basic and acidic residues" evidence="2">
    <location>
        <begin position="497"/>
        <end position="524"/>
    </location>
</feature>
<feature type="transmembrane region" description="Helical" evidence="3">
    <location>
        <begin position="865"/>
        <end position="884"/>
    </location>
</feature>
<feature type="region of interest" description="Disordered" evidence="2">
    <location>
        <begin position="376"/>
        <end position="546"/>
    </location>
</feature>
<sequence length="1659" mass="178779">MPDSAKHQKDTPQMLQKDVVLPDNYPTAQKLDEVQHEHFAIAKIFADFDETGLEPEGEAPVPAVSVAQDAERMAEEGVATPVSQKIQQAIGKSLEPRADHEGGDAALVPPTRLRCNDTSEKAVSHEKVTIAQWLSDPPPLELGEVSSHNPEGAQEGEGELALAAQACSASQWLEQGTEMKILKDAQADSPNKLTCLEDEDATLLKEVGNAPPVYMPGVKEALHSMNVAAASIHRKWIFGGSQGMDGVLEQCLETKEQVSNLTAILKLLEGDVDVIRRENLQLRAAMRDRRYGSGSLQDGSEETGLGPIESLRSEETVPHGPVSSERVADDFEEAGPASFPQPAGWAAQYPPAVLGKDWRGDEGLTNEKGILKKGDAMQEDVEGHDAAQRHGQSYRQGSLSLDETSSAYSKKGSPSSNAASSVHTANVRSDAAKNKQRSPFMTVQVPASDAPPHIPGIPQDEDTCPSVWPAFLAPKGAKSHTQKSPASLASSGSKSRGPREPRQSRRDSKTGRTERCPKPKRESQETSAGGGRFRKSQTDLEEDAEAAFEAAAAAARHAAEEAAQAAKAAQVHERVAAQQEAQLKQLEDQLIAAKRRNEELEAAAAIAARREEELAVQAAEMQDLASQLNIARQRNQELEAAAHAAEAMQAAQAAQAAQASQASQAAMAAREAATAAWASARPRDAMEARHSTAEFDDVMMSCDYVLVARWRVQQQCAEGPRQLRCKGQGIQNRLAHLHAGTLMEESEDVARAAVAWAPPMAVPSEACAKCLCLSVVVFSMLLPAAAGRAQASQKRVKQQAAMAMPYSTFAQAGSSDKISAQAFVPGKRKRLNALAVGLNILLPTLAYATVFWALAFTVRYETPRLAWSIAASGLLAALVSYTVGRCSRIVDAQPMWYAFFAITLGLAVLMGAILGDYTFLSTMEAALDFQNLSSYPAVDPARQKGQQLMDAGRVYFASGSRLDFTKSMSFYDFDEYCVVPIVSGDDDLASYDFWAVGVNCCSGSKQLFRCGEYSNTHARSGLRYLDEGKRQYFRLAVQQAEAAFGIKANHPLFFTWTQDPLTMVTSKVEAAWRFYGVTARQARGDALVEEPRRHKSAGAPGRHKLKDSAFGSVQPGIQNIQRMSELDKSDRDQKTSGARTKPDRGGQRAGASSSTKKADDNPPSSMLSSDRSDRRGVAASKSGGAFPGLTKQLPESPESPTSPQFDPSAGRQRGREVTLTEERFFQPPPCSSQADQRSPGIDEREMEVMMGVDEDGDGARSCWPSQAVSISSIGSYMHMEEPTEVTPDSLGQSAGWKKLRAKYGTAAAFEQLLQQVRAHNMQQLYEDDWTHTLASSPVGADGPGSRGVVNILEGMLKEGQIRGSEIDDKPNSEDEEEDRSLAGGDEGGYGPNWRKVRRAVEVASAFNGLLQDVRDNQAGSLYDRDWNRPGFGGSTKLMGPRMPTQFLGSPLTGSQRLSRTARLDSPPRNGAKSQKLTMVSKSKSQKVVSTAHATTPRWTQVSSPQSSVSLSDTMNSPPTSRPGSKTLSGRAESLAITDGSELPSSRKKQPSTTFSEHVGSNSKAASRVVLDSRTLPLEVALDADDDDAPGTPEADSRQPSLTLSVREGSMVLAQTPSLAMSVRNGSMALSEKVDDDPRDESWSLELLVRLSALGSCSAT</sequence>
<feature type="transmembrane region" description="Helical" evidence="3">
    <location>
        <begin position="773"/>
        <end position="791"/>
    </location>
</feature>
<feature type="region of interest" description="Disordered" evidence="2">
    <location>
        <begin position="1359"/>
        <end position="1392"/>
    </location>
</feature>
<organism evidence="4 5">
    <name type="scientific">Symbiodinium pilosum</name>
    <name type="common">Dinoflagellate</name>
    <dbReference type="NCBI Taxonomy" id="2952"/>
    <lineage>
        <taxon>Eukaryota</taxon>
        <taxon>Sar</taxon>
        <taxon>Alveolata</taxon>
        <taxon>Dinophyceae</taxon>
        <taxon>Suessiales</taxon>
        <taxon>Symbiodiniaceae</taxon>
        <taxon>Symbiodinium</taxon>
    </lineage>
</organism>
<evidence type="ECO:0000256" key="1">
    <source>
        <dbReference type="SAM" id="Coils"/>
    </source>
</evidence>
<name>A0A812L890_SYMPI</name>
<feature type="region of interest" description="Disordered" evidence="2">
    <location>
        <begin position="1581"/>
        <end position="1607"/>
    </location>
</feature>
<gene>
    <name evidence="4" type="primary">ppiA</name>
    <name evidence="4" type="ORF">SPIL2461_LOCUS4132</name>
</gene>
<feature type="compositionally biased region" description="Polar residues" evidence="2">
    <location>
        <begin position="1550"/>
        <end position="1564"/>
    </location>
</feature>
<evidence type="ECO:0000313" key="4">
    <source>
        <dbReference type="EMBL" id="CAE7240860.1"/>
    </source>
</evidence>
<feature type="compositionally biased region" description="Basic and acidic residues" evidence="2">
    <location>
        <begin position="376"/>
        <end position="388"/>
    </location>
</feature>
<feature type="compositionally biased region" description="Low complexity" evidence="2">
    <location>
        <begin position="483"/>
        <end position="495"/>
    </location>
</feature>
<dbReference type="Proteomes" id="UP000649617">
    <property type="component" value="Unassembled WGS sequence"/>
</dbReference>
<evidence type="ECO:0000256" key="3">
    <source>
        <dbReference type="SAM" id="Phobius"/>
    </source>
</evidence>
<feature type="coiled-coil region" evidence="1">
    <location>
        <begin position="569"/>
        <end position="648"/>
    </location>
</feature>
<feature type="compositionally biased region" description="Polar residues" evidence="2">
    <location>
        <begin position="417"/>
        <end position="427"/>
    </location>
</feature>
<feature type="compositionally biased region" description="Low complexity" evidence="2">
    <location>
        <begin position="1500"/>
        <end position="1511"/>
    </location>
</feature>
<keyword evidence="3" id="KW-0812">Transmembrane</keyword>
<evidence type="ECO:0000256" key="2">
    <source>
        <dbReference type="SAM" id="MobiDB-lite"/>
    </source>
</evidence>
<feature type="compositionally biased region" description="Low complexity" evidence="2">
    <location>
        <begin position="1479"/>
        <end position="1489"/>
    </location>
</feature>
<feature type="compositionally biased region" description="Basic and acidic residues" evidence="2">
    <location>
        <begin position="1213"/>
        <end position="1224"/>
    </location>
</feature>
<keyword evidence="3" id="KW-0472">Membrane</keyword>
<protein>
    <submittedName>
        <fullName evidence="4">PpiA protein</fullName>
    </submittedName>
</protein>
<feature type="compositionally biased region" description="Polar residues" evidence="2">
    <location>
        <begin position="1512"/>
        <end position="1527"/>
    </location>
</feature>
<keyword evidence="5" id="KW-1185">Reference proteome</keyword>
<keyword evidence="1" id="KW-0175">Coiled coil</keyword>
<proteinExistence type="predicted"/>
<feature type="transmembrane region" description="Helical" evidence="3">
    <location>
        <begin position="896"/>
        <end position="920"/>
    </location>
</feature>
<feature type="compositionally biased region" description="Low complexity" evidence="2">
    <location>
        <begin position="405"/>
        <end position="416"/>
    </location>
</feature>
<feature type="compositionally biased region" description="Basic and acidic residues" evidence="2">
    <location>
        <begin position="1124"/>
        <end position="1146"/>
    </location>
</feature>
<comment type="caution">
    <text evidence="4">The sequence shown here is derived from an EMBL/GenBank/DDBJ whole genome shotgun (WGS) entry which is preliminary data.</text>
</comment>
<feature type="compositionally biased region" description="Basic residues" evidence="2">
    <location>
        <begin position="1093"/>
        <end position="1105"/>
    </location>
</feature>
<feature type="region of interest" description="Disordered" evidence="2">
    <location>
        <begin position="1083"/>
        <end position="1241"/>
    </location>
</feature>